<dbReference type="Gene3D" id="1.10.10.10">
    <property type="entry name" value="Winged helix-like DNA-binding domain superfamily/Winged helix DNA-binding domain"/>
    <property type="match status" value="1"/>
</dbReference>
<dbReference type="AlphaFoldDB" id="A0A1I3E6E2"/>
<evidence type="ECO:0000313" key="6">
    <source>
        <dbReference type="EMBL" id="SFH94525.1"/>
    </source>
</evidence>
<dbReference type="InterPro" id="IPR029016">
    <property type="entry name" value="GAF-like_dom_sf"/>
</dbReference>
<dbReference type="InterPro" id="IPR005471">
    <property type="entry name" value="Tscrpt_reg_IclR_N"/>
</dbReference>
<accession>A0A1I3E6E2</accession>
<proteinExistence type="predicted"/>
<evidence type="ECO:0000313" key="8">
    <source>
        <dbReference type="Proteomes" id="UP000199681"/>
    </source>
</evidence>
<keyword evidence="3" id="KW-0804">Transcription</keyword>
<dbReference type="Gene3D" id="3.30.450.40">
    <property type="match status" value="1"/>
</dbReference>
<name>A0A1I3E6E2_9MICO</name>
<dbReference type="SUPFAM" id="SSF55781">
    <property type="entry name" value="GAF domain-like"/>
    <property type="match status" value="1"/>
</dbReference>
<dbReference type="Pfam" id="PF01614">
    <property type="entry name" value="IclR_C"/>
    <property type="match status" value="1"/>
</dbReference>
<evidence type="ECO:0000313" key="7">
    <source>
        <dbReference type="EMBL" id="TFB82438.1"/>
    </source>
</evidence>
<dbReference type="SMART" id="SM00346">
    <property type="entry name" value="HTH_ICLR"/>
    <property type="match status" value="1"/>
</dbReference>
<evidence type="ECO:0000259" key="5">
    <source>
        <dbReference type="PROSITE" id="PS51078"/>
    </source>
</evidence>
<dbReference type="Proteomes" id="UP000199681">
    <property type="component" value="Unassembled WGS sequence"/>
</dbReference>
<dbReference type="GO" id="GO:0045892">
    <property type="term" value="P:negative regulation of DNA-templated transcription"/>
    <property type="evidence" value="ECO:0007669"/>
    <property type="project" value="TreeGrafter"/>
</dbReference>
<evidence type="ECO:0000259" key="4">
    <source>
        <dbReference type="PROSITE" id="PS51077"/>
    </source>
</evidence>
<gene>
    <name evidence="7" type="ORF">E3O11_15115</name>
    <name evidence="6" type="ORF">SAMN05216274_12322</name>
</gene>
<reference evidence="6 8" key="1">
    <citation type="submission" date="2016-10" db="EMBL/GenBank/DDBJ databases">
        <authorList>
            <person name="Varghese N."/>
            <person name="Submissions S."/>
        </authorList>
    </citation>
    <scope>NUCLEOTIDE SEQUENCE [LARGE SCALE GENOMIC DNA]</scope>
    <source>
        <strain evidence="6 8">GMCC 1.11211</strain>
    </source>
</reference>
<evidence type="ECO:0000256" key="1">
    <source>
        <dbReference type="ARBA" id="ARBA00023015"/>
    </source>
</evidence>
<dbReference type="InterPro" id="IPR036388">
    <property type="entry name" value="WH-like_DNA-bd_sf"/>
</dbReference>
<evidence type="ECO:0000313" key="9">
    <source>
        <dbReference type="Proteomes" id="UP000297963"/>
    </source>
</evidence>
<dbReference type="PROSITE" id="PS51077">
    <property type="entry name" value="HTH_ICLR"/>
    <property type="match status" value="1"/>
</dbReference>
<protein>
    <submittedName>
        <fullName evidence="7">IclR family transcriptional regulator</fullName>
    </submittedName>
    <submittedName>
        <fullName evidence="6">Transcriptional regulator, IclR family</fullName>
    </submittedName>
</protein>
<evidence type="ECO:0000256" key="2">
    <source>
        <dbReference type="ARBA" id="ARBA00023125"/>
    </source>
</evidence>
<dbReference type="PANTHER" id="PTHR30136:SF24">
    <property type="entry name" value="HTH-TYPE TRANSCRIPTIONAL REPRESSOR ALLR"/>
    <property type="match status" value="1"/>
</dbReference>
<dbReference type="Proteomes" id="UP000297963">
    <property type="component" value="Unassembled WGS sequence"/>
</dbReference>
<dbReference type="PANTHER" id="PTHR30136">
    <property type="entry name" value="HELIX-TURN-HELIX TRANSCRIPTIONAL REGULATOR, ICLR FAMILY"/>
    <property type="match status" value="1"/>
</dbReference>
<dbReference type="GO" id="GO:0003677">
    <property type="term" value="F:DNA binding"/>
    <property type="evidence" value="ECO:0007669"/>
    <property type="project" value="UniProtKB-KW"/>
</dbReference>
<feature type="domain" description="IclR-ED" evidence="5">
    <location>
        <begin position="79"/>
        <end position="258"/>
    </location>
</feature>
<keyword evidence="2" id="KW-0238">DNA-binding</keyword>
<feature type="domain" description="HTH iclR-type" evidence="4">
    <location>
        <begin position="16"/>
        <end position="78"/>
    </location>
</feature>
<dbReference type="PROSITE" id="PS51078">
    <property type="entry name" value="ICLR_ED"/>
    <property type="match status" value="1"/>
</dbReference>
<dbReference type="Pfam" id="PF09339">
    <property type="entry name" value="HTH_IclR"/>
    <property type="match status" value="1"/>
</dbReference>
<dbReference type="InterPro" id="IPR036390">
    <property type="entry name" value="WH_DNA-bd_sf"/>
</dbReference>
<dbReference type="GO" id="GO:0003700">
    <property type="term" value="F:DNA-binding transcription factor activity"/>
    <property type="evidence" value="ECO:0007669"/>
    <property type="project" value="TreeGrafter"/>
</dbReference>
<dbReference type="InterPro" id="IPR014757">
    <property type="entry name" value="Tscrpt_reg_IclR_C"/>
</dbReference>
<keyword evidence="8" id="KW-1185">Reference proteome</keyword>
<dbReference type="EMBL" id="FOPW01000023">
    <property type="protein sequence ID" value="SFH94525.1"/>
    <property type="molecule type" value="Genomic_DNA"/>
</dbReference>
<dbReference type="EMBL" id="SOFE01000025">
    <property type="protein sequence ID" value="TFB82438.1"/>
    <property type="molecule type" value="Genomic_DNA"/>
</dbReference>
<sequence>MKIIPVVTLGASVGGTETADRVADILLLFSQAEGALGGSEISRSLGLSKTVVHRILQSLNSRGLLQSAPDSPGYVLGSVVIGMGNKAWNQLDIRAVAGPILRRLRDTTNETTTLSVVSSHERVYLDQYESTQEFKMVVELGVRYPLHSGASSRAILAHLSDVYVHEAMKQLAALHSDFSEADYLATLASVRRNGYAMSLNERETGAAAVAAPFFDKAGIVLGCISVCGPAFRFQTETAELQAHHVAEAARTITSLLAR</sequence>
<organism evidence="7 9">
    <name type="scientific">Cryobacterium levicorallinum</name>
    <dbReference type="NCBI Taxonomy" id="995038"/>
    <lineage>
        <taxon>Bacteria</taxon>
        <taxon>Bacillati</taxon>
        <taxon>Actinomycetota</taxon>
        <taxon>Actinomycetes</taxon>
        <taxon>Micrococcales</taxon>
        <taxon>Microbacteriaceae</taxon>
        <taxon>Cryobacterium</taxon>
    </lineage>
</organism>
<dbReference type="InterPro" id="IPR050707">
    <property type="entry name" value="HTH_MetabolicPath_Reg"/>
</dbReference>
<evidence type="ECO:0000256" key="3">
    <source>
        <dbReference type="ARBA" id="ARBA00023163"/>
    </source>
</evidence>
<dbReference type="RefSeq" id="WP_092452737.1">
    <property type="nucleotide sequence ID" value="NZ_BKAC01000027.1"/>
</dbReference>
<comment type="caution">
    <text evidence="7">The sequence shown here is derived from an EMBL/GenBank/DDBJ whole genome shotgun (WGS) entry which is preliminary data.</text>
</comment>
<keyword evidence="1" id="KW-0805">Transcription regulation</keyword>
<reference evidence="7 9" key="2">
    <citation type="submission" date="2019-03" db="EMBL/GenBank/DDBJ databases">
        <title>Genomics of glacier-inhabiting Cryobacterium strains.</title>
        <authorList>
            <person name="Liu Q."/>
            <person name="Xin Y.-H."/>
        </authorList>
    </citation>
    <scope>NUCLEOTIDE SEQUENCE [LARGE SCALE GENOMIC DNA]</scope>
    <source>
        <strain evidence="7 9">Hh34</strain>
    </source>
</reference>
<dbReference type="STRING" id="995038.SAMN05216274_12322"/>
<dbReference type="SUPFAM" id="SSF46785">
    <property type="entry name" value="Winged helix' DNA-binding domain"/>
    <property type="match status" value="1"/>
</dbReference>